<organism evidence="1">
    <name type="scientific">marine sediment metagenome</name>
    <dbReference type="NCBI Taxonomy" id="412755"/>
    <lineage>
        <taxon>unclassified sequences</taxon>
        <taxon>metagenomes</taxon>
        <taxon>ecological metagenomes</taxon>
    </lineage>
</organism>
<proteinExistence type="predicted"/>
<comment type="caution">
    <text evidence="1">The sequence shown here is derived from an EMBL/GenBank/DDBJ whole genome shotgun (WGS) entry which is preliminary data.</text>
</comment>
<reference evidence="1" key="1">
    <citation type="journal article" date="2014" name="Front. Microbiol.">
        <title>High frequency of phylogenetically diverse reductive dehalogenase-homologous genes in deep subseafloor sedimentary metagenomes.</title>
        <authorList>
            <person name="Kawai M."/>
            <person name="Futagami T."/>
            <person name="Toyoda A."/>
            <person name="Takaki Y."/>
            <person name="Nishi S."/>
            <person name="Hori S."/>
            <person name="Arai W."/>
            <person name="Tsubouchi T."/>
            <person name="Morono Y."/>
            <person name="Uchiyama I."/>
            <person name="Ito T."/>
            <person name="Fujiyama A."/>
            <person name="Inagaki F."/>
            <person name="Takami H."/>
        </authorList>
    </citation>
    <scope>NUCLEOTIDE SEQUENCE</scope>
    <source>
        <strain evidence="1">Expedition CK06-06</strain>
    </source>
</reference>
<dbReference type="EMBL" id="BARS01037201">
    <property type="protein sequence ID" value="GAG23642.1"/>
    <property type="molecule type" value="Genomic_DNA"/>
</dbReference>
<dbReference type="AlphaFoldDB" id="X0WK79"/>
<feature type="non-terminal residue" evidence="1">
    <location>
        <position position="1"/>
    </location>
</feature>
<name>X0WK79_9ZZZZ</name>
<gene>
    <name evidence="1" type="ORF">S01H1_57071</name>
</gene>
<evidence type="ECO:0000313" key="1">
    <source>
        <dbReference type="EMBL" id="GAG23642.1"/>
    </source>
</evidence>
<accession>X0WK79</accession>
<protein>
    <submittedName>
        <fullName evidence="1">Uncharacterized protein</fullName>
    </submittedName>
</protein>
<sequence length="102" mass="11989">FDGGRAPWRFDEMVYKSPPHDPVKYPREFWEMVHRPESWHKTYKRPDVYGRGGEPGGINTVFADGHAVSLPCSVYDEIPLWDPNIRSWIEAWVKSRWRTNGS</sequence>